<sequence>MTNYYKLKDCCNPQSFIWEKRRLSRQKSLNITVKHLCTALFFILGMTAGSAQVTIGTGTASSVNIPINSNYGSNYSQQIFTKAQINAAGNITSITFIANTSIAAGNFATSKDWVVYMGHTTKTQFASTTDWVPLSGLTEVFNGVVSYPATVPGNVTITFTTPFPYNNTDNLVVAIDENTAGFGTEVSWRSTTYTGSNRGIYYRSDSVNPNPASPPTASGTSTTIPNVVLGGITPSCFPASAVTGVVASATSANLSWTAPTTAPASGYQWEVRSSAAAGSGATGLASSGTTGAGIVTATSSTLTPNTTYTLYVRSDCGAGDFSTWAQSSTFITPLSCFPATALSGTATSPTSANLSWTAPTTAPSTGYQWEVRTTGAGGSGATGLVDSGATVAGVLTAATSLLAVNTTYRLYVRSDCGAGDFSTWVQSSTFTTPLSCFPVTAVNANATSTTSANLSWTAPTTAPSTGYQWEVRTSGVGGSGATGLIDSGSTATGVTSVTSSVLTANTAYTLYVRSNCGAGDFSTWTATSSTFTTPCNAVTSFPWLEGFEATSTTVGCFRIINANSDSYNWSINTTAAYSRTGSRSAQMYTDGALSNNDYIITPQLALGSEVKRLKFWVRARSAGEPDEISIRISTTGANLADFSTVVMPSVAVNSTTYQELLVDLSAYVGTNVYIAFVRNAAPANGWYLYVDDVTVENIPADLPDLVALTSPATSSVEVGSSMVVNAQVFEAGLTDVEPGLSGQAAGIIGAIGISPIGLNTNPNTWTTWIPATYDALVTGANDGYKATIGATLAPGTYYYAPRFSLNGGVYAYGGINSSNVGGNWDGTTFNSGVLTINPIINDECAGAIDLTLGTQLTTTNVNATKSPEAIPTCAILGTTTFAVGGKDVWYRVTVPANVTRLDIETNNNSDTALSDTGIEAYRGACGSLVYIECDDDDSNDGNFSLLNLTGLTSGEMIYIRVWGYNASSGTFKVKASVPACGVETKWDGMAWSNGVPVAGIRAVIAGNYSGAGFTACALDITGTSQVVFTAGNNLTLNGLMNVASTASVTLESNANLVQTVNGSNTGNITVKRESAQLVRLDHTLWSSPVTGQKLFAFSPNTLTNRFYAYNTPTDTYSNSGLTATTDFIVAKGYGIRAANDHPETPATWMGSFTGNPNNGNKSFTLALTGTGFNLVGNPYPSVIDAAAFVAANTATINGTLYFYAHTLTMSTAGTFPVGTNYALWNATGQTAATLGTSGVPALVPNGKIQVGQGFLVKATAAGSANFTNAMREASNGNQFFRMASEVQSTNDAERHRFWLNLTNTEGTTFNQMLIGYVSGATQEVDNLYDGLAFGNEGSALSSRLADADYTIQGRALPFNQTDVVPLSFKAITPGNYSISLADMDGVFAGDQNVYIRDNSNGSINNIKLAPFAFTSEAGTFNNRFDVVYQTTLGTPESTFTANSVVAYIKNAQLNIQTKGNSMKAVSVYDVRGRLLFKQSGINNTDFVAQGLVSQSQVLLVQVTSENDEVVTIKVMF</sequence>
<dbReference type="PROSITE" id="PS50853">
    <property type="entry name" value="FN3"/>
    <property type="match status" value="3"/>
</dbReference>
<comment type="caution">
    <text evidence="2">The sequence shown here is derived from an EMBL/GenBank/DDBJ whole genome shotgun (WGS) entry which is preliminary data.</text>
</comment>
<dbReference type="SMART" id="SM00060">
    <property type="entry name" value="FN3"/>
    <property type="match status" value="3"/>
</dbReference>
<proteinExistence type="predicted"/>
<dbReference type="Gene3D" id="2.60.120.200">
    <property type="match status" value="1"/>
</dbReference>
<dbReference type="Gene3D" id="2.60.40.10">
    <property type="entry name" value="Immunoglobulins"/>
    <property type="match status" value="3"/>
</dbReference>
<dbReference type="InterPro" id="IPR013783">
    <property type="entry name" value="Ig-like_fold"/>
</dbReference>
<accession>A0ABW1PNI5</accession>
<protein>
    <submittedName>
        <fullName evidence="2">Choice-of-anchor J domain-containing protein</fullName>
    </submittedName>
</protein>
<dbReference type="InterPro" id="IPR003961">
    <property type="entry name" value="FN3_dom"/>
</dbReference>
<dbReference type="InterPro" id="IPR036116">
    <property type="entry name" value="FN3_sf"/>
</dbReference>
<reference evidence="3" key="1">
    <citation type="journal article" date="2019" name="Int. J. Syst. Evol. Microbiol.">
        <title>The Global Catalogue of Microorganisms (GCM) 10K type strain sequencing project: providing services to taxonomists for standard genome sequencing and annotation.</title>
        <authorList>
            <consortium name="The Broad Institute Genomics Platform"/>
            <consortium name="The Broad Institute Genome Sequencing Center for Infectious Disease"/>
            <person name="Wu L."/>
            <person name="Ma J."/>
        </authorList>
    </citation>
    <scope>NUCLEOTIDE SEQUENCE [LARGE SCALE GENOMIC DNA]</scope>
    <source>
        <strain evidence="3">CCUG 49679</strain>
    </source>
</reference>
<dbReference type="NCBIfam" id="NF033708">
    <property type="entry name" value="T9SS_Cterm_ChiA"/>
    <property type="match status" value="1"/>
</dbReference>
<evidence type="ECO:0000313" key="3">
    <source>
        <dbReference type="Proteomes" id="UP001596287"/>
    </source>
</evidence>
<dbReference type="RefSeq" id="WP_379791679.1">
    <property type="nucleotide sequence ID" value="NZ_JBHSQB010000007.1"/>
</dbReference>
<dbReference type="InterPro" id="IPR011628">
    <property type="entry name" value="Cleaved_adhesin"/>
</dbReference>
<organism evidence="2 3">
    <name type="scientific">Flavobacterium qiangtangense</name>
    <dbReference type="NCBI Taxonomy" id="1442595"/>
    <lineage>
        <taxon>Bacteria</taxon>
        <taxon>Pseudomonadati</taxon>
        <taxon>Bacteroidota</taxon>
        <taxon>Flavobacteriia</taxon>
        <taxon>Flavobacteriales</taxon>
        <taxon>Flavobacteriaceae</taxon>
        <taxon>Flavobacterium</taxon>
    </lineage>
</organism>
<name>A0ABW1PNI5_9FLAO</name>
<gene>
    <name evidence="2" type="ORF">ACFPVY_09155</name>
</gene>
<feature type="domain" description="Fibronectin type-III" evidence="1">
    <location>
        <begin position="438"/>
        <end position="536"/>
    </location>
</feature>
<feature type="domain" description="Fibronectin type-III" evidence="1">
    <location>
        <begin position="238"/>
        <end position="335"/>
    </location>
</feature>
<keyword evidence="3" id="KW-1185">Reference proteome</keyword>
<evidence type="ECO:0000313" key="2">
    <source>
        <dbReference type="EMBL" id="MFC6096814.1"/>
    </source>
</evidence>
<evidence type="ECO:0000259" key="1">
    <source>
        <dbReference type="PROSITE" id="PS50853"/>
    </source>
</evidence>
<feature type="domain" description="Fibronectin type-III" evidence="1">
    <location>
        <begin position="338"/>
        <end position="435"/>
    </location>
</feature>
<dbReference type="SUPFAM" id="SSF49265">
    <property type="entry name" value="Fibronectin type III"/>
    <property type="match status" value="2"/>
</dbReference>
<dbReference type="Proteomes" id="UP001596287">
    <property type="component" value="Unassembled WGS sequence"/>
</dbReference>
<dbReference type="CDD" id="cd00063">
    <property type="entry name" value="FN3"/>
    <property type="match status" value="3"/>
</dbReference>
<dbReference type="EMBL" id="JBHSQB010000007">
    <property type="protein sequence ID" value="MFC6096814.1"/>
    <property type="molecule type" value="Genomic_DNA"/>
</dbReference>
<dbReference type="Pfam" id="PF07675">
    <property type="entry name" value="Cleaved_Adhesin"/>
    <property type="match status" value="1"/>
</dbReference>
<dbReference type="Pfam" id="PF00041">
    <property type="entry name" value="fn3"/>
    <property type="match status" value="1"/>
</dbReference>
<dbReference type="NCBIfam" id="NF038128">
    <property type="entry name" value="choice_anch_J"/>
    <property type="match status" value="1"/>
</dbReference>